<evidence type="ECO:0000256" key="1">
    <source>
        <dbReference type="SAM" id="MobiDB-lite"/>
    </source>
</evidence>
<reference evidence="2" key="1">
    <citation type="submission" date="2022-03" db="EMBL/GenBank/DDBJ databases">
        <authorList>
            <person name="Tunstrom K."/>
        </authorList>
    </citation>
    <scope>NUCLEOTIDE SEQUENCE</scope>
</reference>
<dbReference type="EMBL" id="CAKOGL010000008">
    <property type="protein sequence ID" value="CAH2089746.1"/>
    <property type="molecule type" value="Genomic_DNA"/>
</dbReference>
<feature type="compositionally biased region" description="Basic residues" evidence="1">
    <location>
        <begin position="284"/>
        <end position="298"/>
    </location>
</feature>
<feature type="compositionally biased region" description="Basic and acidic residues" evidence="1">
    <location>
        <begin position="268"/>
        <end position="283"/>
    </location>
</feature>
<evidence type="ECO:0000313" key="3">
    <source>
        <dbReference type="Proteomes" id="UP001153954"/>
    </source>
</evidence>
<comment type="caution">
    <text evidence="2">The sequence shown here is derived from an EMBL/GenBank/DDBJ whole genome shotgun (WGS) entry which is preliminary data.</text>
</comment>
<feature type="region of interest" description="Disordered" evidence="1">
    <location>
        <begin position="260"/>
        <end position="298"/>
    </location>
</feature>
<gene>
    <name evidence="2" type="ORF">EEDITHA_LOCUS5770</name>
</gene>
<accession>A0AAU9TRH0</accession>
<sequence length="617" mass="69947">MYMRRKKLTSFVLPFYRSKSQWLRKRSHPYLTDDITSESSNSFKGSPLKSMTFQNSTVKSDVYTSESYQHLMNKNVTLRNRSSSRLERIEETNHLSIDFKNINDRISKEVTDIRIEKEVQDKESLNSDSSSVVTLPTSPVLSIVENISISKSMLSDSKDFAFEEELPRNELEGQIMLNELMKIEGDVSMPLMQQECGIETSAHNGVEYHYNLNVPKTSVSESFVNNMDVVNIEDPTLSESIQSKLKNLMLDSAKKKYQSDCDSLMNKNPKDVQNEGKLGEKVTKPKKRSSTPRKRQSTRKIKLITNEPCIEEEHMETCSQTSRKSCPPMIQVLKDLNIDNEMNSSVQISDHNVDRSKGRKIKNIIKVKITKPKSKELNKAPIEKRNEDTHMSIQTDSGINVAESSVFLNTFNDSIDLIHNHSETCLNANECLGDSVEIVQNSTQSIISIDSNSNKVEENIFHKFLDNLTDKFAHELYSNDAQDVSVLQKATGLSEYKTADSAAATVYHTPLGSLSPPESLMTEDLSDEIREKTTRNSTKWFLFSEDEITNTNSIDINHNSIAPFGFGANLNEIFPITCAIPNLSTITEMSKENDENTKKFNDDTNTRNDLDSQSLFN</sequence>
<name>A0AAU9TRH0_EUPED</name>
<dbReference type="Proteomes" id="UP001153954">
    <property type="component" value="Unassembled WGS sequence"/>
</dbReference>
<proteinExistence type="predicted"/>
<dbReference type="AlphaFoldDB" id="A0AAU9TRH0"/>
<feature type="region of interest" description="Disordered" evidence="1">
    <location>
        <begin position="590"/>
        <end position="617"/>
    </location>
</feature>
<organism evidence="2 3">
    <name type="scientific">Euphydryas editha</name>
    <name type="common">Edith's checkerspot</name>
    <dbReference type="NCBI Taxonomy" id="104508"/>
    <lineage>
        <taxon>Eukaryota</taxon>
        <taxon>Metazoa</taxon>
        <taxon>Ecdysozoa</taxon>
        <taxon>Arthropoda</taxon>
        <taxon>Hexapoda</taxon>
        <taxon>Insecta</taxon>
        <taxon>Pterygota</taxon>
        <taxon>Neoptera</taxon>
        <taxon>Endopterygota</taxon>
        <taxon>Lepidoptera</taxon>
        <taxon>Glossata</taxon>
        <taxon>Ditrysia</taxon>
        <taxon>Papilionoidea</taxon>
        <taxon>Nymphalidae</taxon>
        <taxon>Nymphalinae</taxon>
        <taxon>Euphydryas</taxon>
    </lineage>
</organism>
<protein>
    <submittedName>
        <fullName evidence="2">Uncharacterized protein</fullName>
    </submittedName>
</protein>
<evidence type="ECO:0000313" key="2">
    <source>
        <dbReference type="EMBL" id="CAH2089746.1"/>
    </source>
</evidence>
<keyword evidence="3" id="KW-1185">Reference proteome</keyword>
<feature type="compositionally biased region" description="Basic and acidic residues" evidence="1">
    <location>
        <begin position="590"/>
        <end position="610"/>
    </location>
</feature>